<sequence>MDMTDSAPGRPPSPLRSLPTAECEVFGSEVLLDEETFSWYNPENWYSVRIGEVFRSRYQVLLKLGFGSVSTVWLCRDLQSEGHRYVTLKVYETGHRQAMNETSVLKYLESIETSHEGAKLVRLMLDSFEVQGRKGPHVVIVHEPLSLSLGGIRGIAGGKLPDNVLKPMILGILLGLDFLHSVGHVVHTDIQEGNIMLAITDQTFFDEVVASEWASPSARKIDGDRVIYASTGLEIPDDPGFPIISDFGDAQFGEMPFIGEVMPDLYRAPEIILKVPWDEKIDIWALGLMVLQKIWDLYEGKHLFHKRLPSREESSIAHMARMVSLLGAPSPDLLERSAVAAEIFDDSGMLRGNDGTPNSTLEDEEENLQGDEKAEFLSFLRKMLQWRPEDRASAADLMKDPWLRRM</sequence>
<dbReference type="STRING" id="983644.G3JUF3"/>
<evidence type="ECO:0000256" key="5">
    <source>
        <dbReference type="ARBA" id="ARBA00022777"/>
    </source>
</evidence>
<dbReference type="InterPro" id="IPR011009">
    <property type="entry name" value="Kinase-like_dom_sf"/>
</dbReference>
<proteinExistence type="predicted"/>
<keyword evidence="4" id="KW-0547">Nucleotide-binding</keyword>
<feature type="domain" description="Protein kinase" evidence="10">
    <location>
        <begin position="58"/>
        <end position="403"/>
    </location>
</feature>
<keyword evidence="3" id="KW-0808">Transferase</keyword>
<dbReference type="VEuPathDB" id="FungiDB:CCM_09550"/>
<dbReference type="RefSeq" id="XP_006674746.1">
    <property type="nucleotide sequence ID" value="XM_006674683.1"/>
</dbReference>
<keyword evidence="6" id="KW-0067">ATP-binding</keyword>
<gene>
    <name evidence="11" type="ORF">CCM_09550</name>
</gene>
<evidence type="ECO:0000313" key="12">
    <source>
        <dbReference type="Proteomes" id="UP000001610"/>
    </source>
</evidence>
<protein>
    <recommendedName>
        <fullName evidence="1">non-specific serine/threonine protein kinase</fullName>
        <ecNumber evidence="1">2.7.11.1</ecNumber>
    </recommendedName>
</protein>
<evidence type="ECO:0000256" key="7">
    <source>
        <dbReference type="ARBA" id="ARBA00047899"/>
    </source>
</evidence>
<evidence type="ECO:0000256" key="9">
    <source>
        <dbReference type="SAM" id="MobiDB-lite"/>
    </source>
</evidence>
<dbReference type="Gene3D" id="3.30.200.20">
    <property type="entry name" value="Phosphorylase Kinase, domain 1"/>
    <property type="match status" value="1"/>
</dbReference>
<evidence type="ECO:0000256" key="4">
    <source>
        <dbReference type="ARBA" id="ARBA00022741"/>
    </source>
</evidence>
<dbReference type="InterPro" id="IPR000719">
    <property type="entry name" value="Prot_kinase_dom"/>
</dbReference>
<dbReference type="GO" id="GO:0005634">
    <property type="term" value="C:nucleus"/>
    <property type="evidence" value="ECO:0007669"/>
    <property type="project" value="TreeGrafter"/>
</dbReference>
<evidence type="ECO:0000256" key="6">
    <source>
        <dbReference type="ARBA" id="ARBA00022840"/>
    </source>
</evidence>
<evidence type="ECO:0000256" key="2">
    <source>
        <dbReference type="ARBA" id="ARBA00022527"/>
    </source>
</evidence>
<dbReference type="PANTHER" id="PTHR47634:SF9">
    <property type="entry name" value="PROTEIN KINASE DOMAIN-CONTAINING PROTEIN-RELATED"/>
    <property type="match status" value="1"/>
</dbReference>
<dbReference type="GO" id="GO:0050684">
    <property type="term" value="P:regulation of mRNA processing"/>
    <property type="evidence" value="ECO:0007669"/>
    <property type="project" value="TreeGrafter"/>
</dbReference>
<dbReference type="SMART" id="SM00220">
    <property type="entry name" value="S_TKc"/>
    <property type="match status" value="1"/>
</dbReference>
<dbReference type="PROSITE" id="PS50011">
    <property type="entry name" value="PROTEIN_KINASE_DOM"/>
    <property type="match status" value="1"/>
</dbReference>
<dbReference type="Pfam" id="PF00069">
    <property type="entry name" value="Pkinase"/>
    <property type="match status" value="2"/>
</dbReference>
<dbReference type="KEGG" id="cmt:CCM_09550"/>
<evidence type="ECO:0000259" key="10">
    <source>
        <dbReference type="PROSITE" id="PS50011"/>
    </source>
</evidence>
<dbReference type="Gene3D" id="1.10.510.10">
    <property type="entry name" value="Transferase(Phosphotransferase) domain 1"/>
    <property type="match status" value="1"/>
</dbReference>
<dbReference type="OrthoDB" id="4867990at2759"/>
<organism evidence="11 12">
    <name type="scientific">Cordyceps militaris (strain CM01)</name>
    <name type="common">Caterpillar fungus</name>
    <dbReference type="NCBI Taxonomy" id="983644"/>
    <lineage>
        <taxon>Eukaryota</taxon>
        <taxon>Fungi</taxon>
        <taxon>Dikarya</taxon>
        <taxon>Ascomycota</taxon>
        <taxon>Pezizomycotina</taxon>
        <taxon>Sordariomycetes</taxon>
        <taxon>Hypocreomycetidae</taxon>
        <taxon>Hypocreales</taxon>
        <taxon>Cordycipitaceae</taxon>
        <taxon>Cordyceps</taxon>
    </lineage>
</organism>
<reference evidence="11 12" key="1">
    <citation type="journal article" date="2011" name="Genome Biol.">
        <title>Genome sequence of the insect pathogenic fungus Cordyceps militaris, a valued traditional Chinese medicine.</title>
        <authorList>
            <person name="Zheng P."/>
            <person name="Xia Y."/>
            <person name="Xiao G."/>
            <person name="Xiong C."/>
            <person name="Hu X."/>
            <person name="Zhang S."/>
            <person name="Zheng H."/>
            <person name="Huang Y."/>
            <person name="Zhou Y."/>
            <person name="Wang S."/>
            <person name="Zhao G.P."/>
            <person name="Liu X."/>
            <person name="St Leger R.J."/>
            <person name="Wang C."/>
        </authorList>
    </citation>
    <scope>NUCLEOTIDE SEQUENCE [LARGE SCALE GENOMIC DNA]</scope>
    <source>
        <strain evidence="11 12">CM01</strain>
    </source>
</reference>
<accession>G3JUF3</accession>
<dbReference type="Proteomes" id="UP000001610">
    <property type="component" value="Unassembled WGS sequence"/>
</dbReference>
<comment type="catalytic activity">
    <reaction evidence="7">
        <text>L-threonyl-[protein] + ATP = O-phospho-L-threonyl-[protein] + ADP + H(+)</text>
        <dbReference type="Rhea" id="RHEA:46608"/>
        <dbReference type="Rhea" id="RHEA-COMP:11060"/>
        <dbReference type="Rhea" id="RHEA-COMP:11605"/>
        <dbReference type="ChEBI" id="CHEBI:15378"/>
        <dbReference type="ChEBI" id="CHEBI:30013"/>
        <dbReference type="ChEBI" id="CHEBI:30616"/>
        <dbReference type="ChEBI" id="CHEBI:61977"/>
        <dbReference type="ChEBI" id="CHEBI:456216"/>
        <dbReference type="EC" id="2.7.11.1"/>
    </reaction>
</comment>
<dbReference type="HOGENOM" id="CLU_000288_81_1_1"/>
<dbReference type="PANTHER" id="PTHR47634">
    <property type="entry name" value="PROTEIN KINASE DOMAIN-CONTAINING PROTEIN-RELATED"/>
    <property type="match status" value="1"/>
</dbReference>
<dbReference type="EMBL" id="JH126407">
    <property type="protein sequence ID" value="EGX87927.1"/>
    <property type="molecule type" value="Genomic_DNA"/>
</dbReference>
<dbReference type="GeneID" id="18171552"/>
<dbReference type="GO" id="GO:0005737">
    <property type="term" value="C:cytoplasm"/>
    <property type="evidence" value="ECO:0007669"/>
    <property type="project" value="TreeGrafter"/>
</dbReference>
<dbReference type="EC" id="2.7.11.1" evidence="1"/>
<keyword evidence="2 11" id="KW-0723">Serine/threonine-protein kinase</keyword>
<dbReference type="AlphaFoldDB" id="G3JUF3"/>
<evidence type="ECO:0000256" key="1">
    <source>
        <dbReference type="ARBA" id="ARBA00012513"/>
    </source>
</evidence>
<keyword evidence="12" id="KW-1185">Reference proteome</keyword>
<name>G3JUF3_CORMM</name>
<evidence type="ECO:0000256" key="3">
    <source>
        <dbReference type="ARBA" id="ARBA00022679"/>
    </source>
</evidence>
<dbReference type="GO" id="GO:0004674">
    <property type="term" value="F:protein serine/threonine kinase activity"/>
    <property type="evidence" value="ECO:0007669"/>
    <property type="project" value="UniProtKB-KW"/>
</dbReference>
<dbReference type="InParanoid" id="G3JUF3"/>
<evidence type="ECO:0000256" key="8">
    <source>
        <dbReference type="ARBA" id="ARBA00048679"/>
    </source>
</evidence>
<comment type="catalytic activity">
    <reaction evidence="8">
        <text>L-seryl-[protein] + ATP = O-phospho-L-seryl-[protein] + ADP + H(+)</text>
        <dbReference type="Rhea" id="RHEA:17989"/>
        <dbReference type="Rhea" id="RHEA-COMP:9863"/>
        <dbReference type="Rhea" id="RHEA-COMP:11604"/>
        <dbReference type="ChEBI" id="CHEBI:15378"/>
        <dbReference type="ChEBI" id="CHEBI:29999"/>
        <dbReference type="ChEBI" id="CHEBI:30616"/>
        <dbReference type="ChEBI" id="CHEBI:83421"/>
        <dbReference type="ChEBI" id="CHEBI:456216"/>
        <dbReference type="EC" id="2.7.11.1"/>
    </reaction>
</comment>
<dbReference type="InterPro" id="IPR051334">
    <property type="entry name" value="SRPK"/>
</dbReference>
<keyword evidence="5 11" id="KW-0418">Kinase</keyword>
<dbReference type="OMA" id="HPPLAMS"/>
<dbReference type="GO" id="GO:0005524">
    <property type="term" value="F:ATP binding"/>
    <property type="evidence" value="ECO:0007669"/>
    <property type="project" value="UniProtKB-KW"/>
</dbReference>
<dbReference type="eggNOG" id="KOG1290">
    <property type="taxonomic scope" value="Eukaryota"/>
</dbReference>
<evidence type="ECO:0000313" key="11">
    <source>
        <dbReference type="EMBL" id="EGX87927.1"/>
    </source>
</evidence>
<dbReference type="GO" id="GO:0000245">
    <property type="term" value="P:spliceosomal complex assembly"/>
    <property type="evidence" value="ECO:0007669"/>
    <property type="project" value="TreeGrafter"/>
</dbReference>
<dbReference type="SUPFAM" id="SSF56112">
    <property type="entry name" value="Protein kinase-like (PK-like)"/>
    <property type="match status" value="1"/>
</dbReference>
<feature type="region of interest" description="Disordered" evidence="9">
    <location>
        <begin position="348"/>
        <end position="369"/>
    </location>
</feature>